<dbReference type="PROSITE" id="PS50908">
    <property type="entry name" value="RWD"/>
    <property type="match status" value="1"/>
</dbReference>
<accession>A0A7F5R6S9</accession>
<feature type="domain" description="Protein kinase" evidence="14">
    <location>
        <begin position="913"/>
        <end position="1316"/>
    </location>
</feature>
<dbReference type="InterPro" id="IPR017441">
    <property type="entry name" value="Protein_kinase_ATP_BS"/>
</dbReference>
<comment type="similarity">
    <text evidence="9">Belongs to the protein kinase superfamily. Ser/Thr protein kinase family. GCN2 subfamily.</text>
</comment>
<dbReference type="SUPFAM" id="SSF54495">
    <property type="entry name" value="UBC-like"/>
    <property type="match status" value="1"/>
</dbReference>
<keyword evidence="2" id="KW-0723">Serine/threonine-protein kinase</keyword>
<dbReference type="CDD" id="cd23823">
    <property type="entry name" value="RWD_GCN2"/>
    <property type="match status" value="1"/>
</dbReference>
<evidence type="ECO:0000256" key="2">
    <source>
        <dbReference type="ARBA" id="ARBA00022527"/>
    </source>
</evidence>
<dbReference type="Pfam" id="PF05773">
    <property type="entry name" value="RWD"/>
    <property type="match status" value="1"/>
</dbReference>
<dbReference type="InterPro" id="IPR000719">
    <property type="entry name" value="Prot_kinase_dom"/>
</dbReference>
<dbReference type="PANTHER" id="PTHR11042:SF136">
    <property type="entry name" value="EIF-2-ALPHA KINASE GCN2"/>
    <property type="match status" value="1"/>
</dbReference>
<keyword evidence="3" id="KW-0433">Leucine-rich repeat</keyword>
<dbReference type="InterPro" id="IPR050339">
    <property type="entry name" value="CC_SR_Kinase"/>
</dbReference>
<dbReference type="OrthoDB" id="6778822at2759"/>
<dbReference type="CTD" id="43709"/>
<dbReference type="SMART" id="SM00591">
    <property type="entry name" value="RWD"/>
    <property type="match status" value="1"/>
</dbReference>
<dbReference type="InterPro" id="IPR045864">
    <property type="entry name" value="aa-tRNA-synth_II/BPL/LPL"/>
</dbReference>
<evidence type="ECO:0000256" key="5">
    <source>
        <dbReference type="ARBA" id="ARBA00022737"/>
    </source>
</evidence>
<dbReference type="InterPro" id="IPR001611">
    <property type="entry name" value="Leu-rich_rpt"/>
</dbReference>
<dbReference type="Gene3D" id="3.10.110.10">
    <property type="entry name" value="Ubiquitin Conjugating Enzyme"/>
    <property type="match status" value="1"/>
</dbReference>
<dbReference type="Gene3D" id="1.10.510.10">
    <property type="entry name" value="Transferase(Phosphotransferase) domain 1"/>
    <property type="match status" value="3"/>
</dbReference>
<evidence type="ECO:0000256" key="8">
    <source>
        <dbReference type="ARBA" id="ARBA00022840"/>
    </source>
</evidence>
<evidence type="ECO:0000313" key="16">
    <source>
        <dbReference type="Proteomes" id="UP000192223"/>
    </source>
</evidence>
<dbReference type="PANTHER" id="PTHR11042">
    <property type="entry name" value="EUKARYOTIC TRANSLATION INITIATION FACTOR 2-ALPHA KINASE EIF2-ALPHA KINASE -RELATED"/>
    <property type="match status" value="1"/>
</dbReference>
<dbReference type="PROSITE" id="PS00108">
    <property type="entry name" value="PROTEIN_KINASE_ST"/>
    <property type="match status" value="1"/>
</dbReference>
<proteinExistence type="inferred from homology"/>
<feature type="domain" description="RWD" evidence="15">
    <location>
        <begin position="13"/>
        <end position="127"/>
    </location>
</feature>
<dbReference type="PROSITE" id="PS51450">
    <property type="entry name" value="LRR"/>
    <property type="match status" value="2"/>
</dbReference>
<feature type="region of interest" description="Disordered" evidence="13">
    <location>
        <begin position="180"/>
        <end position="199"/>
    </location>
</feature>
<dbReference type="PROSITE" id="PS50011">
    <property type="entry name" value="PROTEIN_KINASE_DOM"/>
    <property type="match status" value="3"/>
</dbReference>
<keyword evidence="8 12" id="KW-0067">ATP-binding</keyword>
<organism evidence="16 17">
    <name type="scientific">Agrilus planipennis</name>
    <name type="common">Emerald ash borer</name>
    <name type="synonym">Agrilus marcopoli</name>
    <dbReference type="NCBI Taxonomy" id="224129"/>
    <lineage>
        <taxon>Eukaryota</taxon>
        <taxon>Metazoa</taxon>
        <taxon>Ecdysozoa</taxon>
        <taxon>Arthropoda</taxon>
        <taxon>Hexapoda</taxon>
        <taxon>Insecta</taxon>
        <taxon>Pterygota</taxon>
        <taxon>Neoptera</taxon>
        <taxon>Endopterygota</taxon>
        <taxon>Coleoptera</taxon>
        <taxon>Polyphaga</taxon>
        <taxon>Elateriformia</taxon>
        <taxon>Buprestoidea</taxon>
        <taxon>Buprestidae</taxon>
        <taxon>Agrilinae</taxon>
        <taxon>Agrilus</taxon>
    </lineage>
</organism>
<sequence>MAVEETTKERQEFELEALLAIYGEDIVDVREKQAWNLWQPLNIIIALSPLKGSSTPKEAYVSVNLHVICSEDYPNEAPQLLLENAKGMSKTVLHELQKNLEEKASNYIGEVMIFQLANYVQAFLHEHNKPGSESFYDEMLKRQQEKEKEKQLAKQKEREKEREGILNEFNKKQEILKLEHKKKKERYSSDSSNTEDVSDIRRTSEIDSFSCDCKGTETIEFSNNGFQEIQRGKCINHSLNKNSILYKGLDLATGEFYVISEWCVPLKNDYVQISRQINSIEQECNYLFKLKHVNIVKYLNIKHVTKEEQNKVIVYVLREFAFGLNCSSLFLSQNLPVDLDMIRHIATNVLNAIEFLHRNSVVHKEISLSNMYFCNDGIIKLGNHSLSKRLSDLVKTSQTPSSLNKKSDIFMFGLAILSLFRGEAVSEEKIAYPTSVSLDFRDFLSRCLAKEEKERSTATQLLNHIFIRAPLEKFFPKHDHNDVTSQSAAPSEPFSSEFKLFNNAISSGPSRVETEFEVLMYIGKGAFGDVIKVRNKLDGGYYAIKRIELNPRSKQLNKKITRERSIGSDSNVKFLATFHVPSPTRGIWTSPGADSLTRRTSEIDSFSCDCKGTETIEFSNNGFQEIQRGKCINHSLNKNSILYKGLDLATGEFYVISEWCVPLKNDYVQISRQINSIEQECNYLFKLKHVNIVKYLNIKHVTKEEQNKVIVYVLREFAFGLNCSSLFLSQNLPVDLDMIRHIATNVLNAIEFLHRNSVVHKEISLSNMYFCNDGIIKLGNHSLSKRLSDLVKTSQTPSSLNKKSDIFMFGLAILSLFRGQAVSEEKIAYPTSVSLDFRDFLSRCLAKEEKERSTATQLLNHIFIRAPLEKFFPKHDHNDVTSQSAAPSEPFSSEFKLFNNAISSGPSRVETEFEVLMYIGKGAFGDVIKVRNKLDGGYYAIKRIELNPRSKQLNKKITREVKLLSKLNHENVVRYYNAWIESAILQEETDRSNTSSDGTIFNIPRVVKPKELTFKNDVEMLAPPIKNVEWSISYDGKSHANAVNSSSSSDEDSSEEADWGFRLEIESDSESVKFEDNSSADKSMKTKNNVSQSNANITTETFQNSREIQFLYIQMEFCEKSTLRTAIDADLYTDMNRVWRLFREIVEGLAHIHQQGMIHRDLKPVNIFLDSNDHVKIGDFGLATTNLFCRQDIVGSKSLNDNDKSLPSMEDGSLTGQVGTALYTAPELNTITKTVYDQRVDIYSLGIIFFEMCYKPLKTQMERMKVLSSLRTAEIILPGDFESKSHKKQESVIKWLLNHDVSQRPTSQELLQSELIPAPVLEEEKLRDMFRHTLNNPQLKSYKFLIASCFDQTVTPAQDLTYDMDLPAVSSIKSLQVCELVKETVVKIFKLHGGQNITTPLLIPKSKYYETSESCVKLMTHAGSIVSLPHDLRVPFARYVAWNEITLLRRYSVDRVYREKKVFGFHPRELYECAFDIVNPLYDNLASDGEVLHLVCEILEELPGLRNKNFIIRINHTLLLKAILLHCGIKEGHENIYKVLSEAKESKSKNIQIRTHLMSLGLSDNSIATLFNLIELEQPLSKINSILQSITRKRSNEAAQLAKQALQDLKIIINNAESLGVSYNIIVTPGLVYNISQYSGMMCQFLGEFKKRKRHVYEVIAAEHKKKKERYSSDSSNTEDVSDMDMFRHTLNNPQLKSYKFLIASCFDQTVTPAQDLTYDMDLPAVSSIKSLQVCELVKETVVKIFKLHGGQNITTPLLIPKSKYYETSESCVKLMTHAGSIVSLPHDLRVPFARYVAWNEITLLRRYSVDRVYREKKVFGFHPRELYECAFDIVNPLYDNLASDGEVLHLVCEILEELPGLRNKNFIIRINHTLLLKAILLHCGIKEGHENIYKVLSEAKESKSKNIQIRTHLMSLGLSDNSIATLFNLIELEQPLSKINSILQSITRKRSNEAAQLAKQALQDLKIIINNAESLGVSYNIIVTPGLVYNISQYSGMMCQFLGEFKKRKRHVYEVIAAGGRYDNMIRSYRNIKEQANTLNKEIEQHAVGISISLDKLVQAVQEENYDEMTLLDAIVCSLGPKNFVNEKAQIVKDLWSAGIRASIIDALNIEEIQEICVDLNVSNLIILKEEGMARLQNWEKGKFQEKLVAFSETVDTFLRSIRNVGENSFEQQSTAISRSESKVSNCDHLHDTSVSIDFVTNEKLSSNTRKRYENQIRSQLDATFKRFNGDVIVLATSLETAVIKSFSYLELDCESTYQKTVNLIIERHQRHRTYIMEVCDEIYEYKNKNFNAIIIVYSICNQVFKIIF</sequence>
<dbReference type="InParanoid" id="A0A7F5R6S9"/>
<evidence type="ECO:0000256" key="4">
    <source>
        <dbReference type="ARBA" id="ARBA00022679"/>
    </source>
</evidence>
<evidence type="ECO:0000259" key="14">
    <source>
        <dbReference type="PROSITE" id="PS50011"/>
    </source>
</evidence>
<keyword evidence="6 12" id="KW-0547">Nucleotide-binding</keyword>
<feature type="region of interest" description="Disordered" evidence="13">
    <location>
        <begin position="141"/>
        <end position="164"/>
    </location>
</feature>
<dbReference type="FunFam" id="3.10.110.10:FF:000057">
    <property type="entry name" value="eukaryotic translation initiation factor 2-alpha kinase 4"/>
    <property type="match status" value="1"/>
</dbReference>
<reference evidence="17" key="1">
    <citation type="submission" date="2025-08" db="UniProtKB">
        <authorList>
            <consortium name="RefSeq"/>
        </authorList>
    </citation>
    <scope>IDENTIFICATION</scope>
    <source>
        <tissue evidence="17">Entire body</tissue>
    </source>
</reference>
<evidence type="ECO:0000256" key="11">
    <source>
        <dbReference type="ARBA" id="ARBA00048679"/>
    </source>
</evidence>
<feature type="binding site" evidence="12">
    <location>
        <position position="942"/>
    </location>
    <ligand>
        <name>ATP</name>
        <dbReference type="ChEBI" id="CHEBI:30616"/>
    </ligand>
</feature>
<dbReference type="Pfam" id="PF00069">
    <property type="entry name" value="Pkinase"/>
    <property type="match status" value="4"/>
</dbReference>
<evidence type="ECO:0000256" key="13">
    <source>
        <dbReference type="SAM" id="MobiDB-lite"/>
    </source>
</evidence>
<dbReference type="GO" id="GO:0004674">
    <property type="term" value="F:protein serine/threonine kinase activity"/>
    <property type="evidence" value="ECO:0007669"/>
    <property type="project" value="UniProtKB-KW"/>
</dbReference>
<dbReference type="Proteomes" id="UP000192223">
    <property type="component" value="Unplaced"/>
</dbReference>
<dbReference type="InterPro" id="IPR011009">
    <property type="entry name" value="Kinase-like_dom_sf"/>
</dbReference>
<dbReference type="SMART" id="SM00220">
    <property type="entry name" value="S_TKc"/>
    <property type="match status" value="2"/>
</dbReference>
<evidence type="ECO:0000256" key="1">
    <source>
        <dbReference type="ARBA" id="ARBA00012513"/>
    </source>
</evidence>
<dbReference type="SUPFAM" id="SSF55681">
    <property type="entry name" value="Class II aaRS and biotin synthetases"/>
    <property type="match status" value="2"/>
</dbReference>
<evidence type="ECO:0000259" key="15">
    <source>
        <dbReference type="PROSITE" id="PS50908"/>
    </source>
</evidence>
<keyword evidence="5" id="KW-0677">Repeat</keyword>
<dbReference type="GO" id="GO:0051246">
    <property type="term" value="P:regulation of protein metabolic process"/>
    <property type="evidence" value="ECO:0007669"/>
    <property type="project" value="UniProtKB-ARBA"/>
</dbReference>
<feature type="domain" description="Protein kinase" evidence="14">
    <location>
        <begin position="516"/>
        <end position="864"/>
    </location>
</feature>
<evidence type="ECO:0000256" key="9">
    <source>
        <dbReference type="ARBA" id="ARBA00037982"/>
    </source>
</evidence>
<dbReference type="Pfam" id="PF13393">
    <property type="entry name" value="tRNA-synt_His"/>
    <property type="match status" value="2"/>
</dbReference>
<dbReference type="GeneID" id="108734392"/>
<evidence type="ECO:0000256" key="6">
    <source>
        <dbReference type="ARBA" id="ARBA00022741"/>
    </source>
</evidence>
<dbReference type="CDD" id="cd14046">
    <property type="entry name" value="STKc_EIF2AK4_GCN2_rpt2"/>
    <property type="match status" value="1"/>
</dbReference>
<feature type="region of interest" description="Disordered" evidence="13">
    <location>
        <begin position="1070"/>
        <end position="1092"/>
    </location>
</feature>
<dbReference type="Gene3D" id="3.30.930.10">
    <property type="entry name" value="Bira Bifunctional Protein, Domain 2"/>
    <property type="match status" value="2"/>
</dbReference>
<dbReference type="KEGG" id="apln:108734392"/>
<evidence type="ECO:0000256" key="10">
    <source>
        <dbReference type="ARBA" id="ARBA00047899"/>
    </source>
</evidence>
<dbReference type="InterPro" id="IPR016135">
    <property type="entry name" value="UBQ-conjugating_enzyme/RWD"/>
</dbReference>
<dbReference type="InterPro" id="IPR008271">
    <property type="entry name" value="Ser/Thr_kinase_AS"/>
</dbReference>
<comment type="catalytic activity">
    <reaction evidence="10">
        <text>L-threonyl-[protein] + ATP = O-phospho-L-threonyl-[protein] + ADP + H(+)</text>
        <dbReference type="Rhea" id="RHEA:46608"/>
        <dbReference type="Rhea" id="RHEA-COMP:11060"/>
        <dbReference type="Rhea" id="RHEA-COMP:11605"/>
        <dbReference type="ChEBI" id="CHEBI:15378"/>
        <dbReference type="ChEBI" id="CHEBI:30013"/>
        <dbReference type="ChEBI" id="CHEBI:30616"/>
        <dbReference type="ChEBI" id="CHEBI:61977"/>
        <dbReference type="ChEBI" id="CHEBI:456216"/>
        <dbReference type="EC" id="2.7.11.1"/>
    </reaction>
</comment>
<protein>
    <recommendedName>
        <fullName evidence="1">non-specific serine/threonine protein kinase</fullName>
        <ecNumber evidence="1">2.7.11.1</ecNumber>
    </recommendedName>
</protein>
<evidence type="ECO:0000313" key="17">
    <source>
        <dbReference type="RefSeq" id="XP_025831674.1"/>
    </source>
</evidence>
<keyword evidence="7 17" id="KW-0418">Kinase</keyword>
<dbReference type="SUPFAM" id="SSF56112">
    <property type="entry name" value="Protein kinase-like (PK-like)"/>
    <property type="match status" value="4"/>
</dbReference>
<dbReference type="Gene3D" id="3.30.200.20">
    <property type="entry name" value="Phosphorylase Kinase, domain 1"/>
    <property type="match status" value="2"/>
</dbReference>
<dbReference type="GO" id="GO:0005524">
    <property type="term" value="F:ATP binding"/>
    <property type="evidence" value="ECO:0007669"/>
    <property type="project" value="UniProtKB-UniRule"/>
</dbReference>
<dbReference type="InterPro" id="IPR041715">
    <property type="entry name" value="HisRS-like_core"/>
</dbReference>
<evidence type="ECO:0000256" key="12">
    <source>
        <dbReference type="PROSITE-ProRule" id="PRU10141"/>
    </source>
</evidence>
<dbReference type="InterPro" id="IPR006575">
    <property type="entry name" value="RWD_dom"/>
</dbReference>
<keyword evidence="4" id="KW-0808">Transferase</keyword>
<dbReference type="EC" id="2.7.11.1" evidence="1"/>
<feature type="domain" description="Protein kinase" evidence="14">
    <location>
        <begin position="215"/>
        <end position="467"/>
    </location>
</feature>
<keyword evidence="16" id="KW-1185">Reference proteome</keyword>
<name>A0A7F5R6S9_AGRPL</name>
<dbReference type="GO" id="GO:0005737">
    <property type="term" value="C:cytoplasm"/>
    <property type="evidence" value="ECO:0007669"/>
    <property type="project" value="TreeGrafter"/>
</dbReference>
<comment type="catalytic activity">
    <reaction evidence="11">
        <text>L-seryl-[protein] + ATP = O-phospho-L-seryl-[protein] + ADP + H(+)</text>
        <dbReference type="Rhea" id="RHEA:17989"/>
        <dbReference type="Rhea" id="RHEA-COMP:9863"/>
        <dbReference type="Rhea" id="RHEA-COMP:11604"/>
        <dbReference type="ChEBI" id="CHEBI:15378"/>
        <dbReference type="ChEBI" id="CHEBI:29999"/>
        <dbReference type="ChEBI" id="CHEBI:30616"/>
        <dbReference type="ChEBI" id="CHEBI:83421"/>
        <dbReference type="ChEBI" id="CHEBI:456216"/>
        <dbReference type="EC" id="2.7.11.1"/>
    </reaction>
</comment>
<dbReference type="RefSeq" id="XP_025831674.1">
    <property type="nucleotide sequence ID" value="XM_025975889.1"/>
</dbReference>
<evidence type="ECO:0000256" key="3">
    <source>
        <dbReference type="ARBA" id="ARBA00022614"/>
    </source>
</evidence>
<dbReference type="PROSITE" id="PS00107">
    <property type="entry name" value="PROTEIN_KINASE_ATP"/>
    <property type="match status" value="2"/>
</dbReference>
<feature type="binding site" evidence="12">
    <location>
        <position position="545"/>
    </location>
    <ligand>
        <name>ATP</name>
        <dbReference type="ChEBI" id="CHEBI:30616"/>
    </ligand>
</feature>
<dbReference type="GO" id="GO:0010468">
    <property type="term" value="P:regulation of gene expression"/>
    <property type="evidence" value="ECO:0007669"/>
    <property type="project" value="UniProtKB-ARBA"/>
</dbReference>
<dbReference type="GO" id="GO:0033554">
    <property type="term" value="P:cellular response to stress"/>
    <property type="evidence" value="ECO:0007669"/>
    <property type="project" value="UniProtKB-ARBA"/>
</dbReference>
<evidence type="ECO:0000256" key="7">
    <source>
        <dbReference type="ARBA" id="ARBA00022777"/>
    </source>
</evidence>
<gene>
    <name evidence="17" type="primary">LOC108734392</name>
</gene>
<dbReference type="GO" id="GO:0005634">
    <property type="term" value="C:nucleus"/>
    <property type="evidence" value="ECO:0007669"/>
    <property type="project" value="TreeGrafter"/>
</dbReference>